<evidence type="ECO:0000256" key="2">
    <source>
        <dbReference type="SAM" id="MobiDB-lite"/>
    </source>
</evidence>
<keyword evidence="4" id="KW-1185">Reference proteome</keyword>
<sequence length="1992" mass="223136">VELHIPAEADPIVPMAPGGGGGGECGSFVRRPWAKVWPWRQQERGRKAFCQQCCAWLFMDRLADADFKCKCGASSWGAGARVLEEEVIYSGQEVTEINLVVEAAARMTRWPNFSHKQQHWQVTALGSRRSRPYVQRQHHIHQQFSIHSLDPVRRSEQQKIEYKRHRVRKRRPIAAEKGDLKCDGAQNAKKQRVLPLGALLEDEEIDVDLGSLFECASDDNISEADKQELEKRKKLFLEAAKGAAKEAFAQAAATLKQQKQQEQEFLDRIRKKRKAADPLQLQWVGLHQQRHSQQQRQRPKQQRYPRRLKKKIDSLRDDVIIFPETHVGADGTNEIVEHLDFRGFKAVVTPSVKNKRSELAGGIGMAMRGFLSVTSMRHLAAKKEQAVGLRYLDGDWEPGPIDFQDMVAAQWRWRGQSVLVIGMYLTSSIGMSGENHQKMARLAALARGHSGPWAAIGDWNAEPRELQAAGWIRLLDAKVITPADVSYTCTRNPARMLDYVVCSETFSMIVDRVDADRHDPGDHYGVRVHLRGDSRIAMQRNLQLAKPFPLPDMPKRKADPNSKRSRQKAKKQSEYEAGALSAARNAEAPPSSEPSFPRSDRGERKKDVVVCEAVPQECQQQSELAELFGGSSDEDGILSENEEASEEAVAEPKADEIFDLEIEKRNLLWHVKYRTAVAEDRIAWRQPAQYVKQTLAYTFDEEGARELGARYGAWVHAVEQYYMSSLQIKAEERSIYLGRGEEVRFKKGKTKPGIGVSADLDQSIRWWGTLASYLVELQRCEGKGQRAQRLRDDCRALSSTMPSGGIIKMTAKQKRKWRVALSGIHGMSNVQVQHLGVAALTTAKKGKRTEVGEALLAYTNWVQEQEAAGSGKLHRKTKDKPRCDNEVRSQGVTASDMVEYMDAKGAVWSKKWKSNFSTQAILQRLEQSRKAAMEEDWAPITIESLNVAIDTMAKSKAKGVEQMDALAFKWLPPEAREELRIIIEEVERTGTWPWQLMVTLVSLLRKDAGGDRAIGLLHEVVKLWSKVRSEFTNEWVVAMAGKWDAAIAGNSALKEALVRSFSDEVIEWMPVKIYSVTALWDLAEFYDTLEPLLILDEGLRLGLPARTLHLEMLSHLSARLIRERTAYAEPIAPDRSICAGARRGIDFGRVALYAVLERVSTKYEQVRVRSWVDDVTTRMEGSKKEVIKQLTGAGVEFAAGVKKSKLTLSTKSALIGNDMDVVKEVALKLRARMITVKVRSQAPDLGIDRGHSIAGGKGKHARRVAHADRQVARTLKMARSGRRARGGARAVVQRGSLPRAAYSCKVFGMAPSTVLKWRRRLAATIAPRLRGRCLATLLSIEIAKGDPAFGAVFALLDSWMHIISDKLRRQKVSIIWPRIVEKVSKLDPKKRWKGVTGITRAMVNTLLDLGWSMLGPWHWVSDDGEEFGSDDPSALDGGVDTSDLKQAVASTIERKQWQQAAKHYAGGGMEAGADMRSARSLIKKLKRKGEHDKVGAHLACLTGGVWPRQRVADLGLDIEDVTCPRCGEAPETWQHRMWECKCNELIEECQKSKHLEEKAVRGVEEVPCLWLRGILPKSWTQIPPPPEPGTEMWEQFGNLERLRVTAPSGTHRPPSQPVWQWRAGSTDLGEANPVDDGGWLIAAGDASGGECTMDPRLRRVAWGWVVMQPENVNEPMVVAGARAALGGWRQSVNRGELTALKELMVATANYKRVQYIADSSYVMRGVEKLRRGKMPKTHIDLWNELKVAMVGRELWMIKVESHMSAVEAVAAGIDPISYLGNSLADSFVDGIIERVQVARGDALRVGWCDGVASLIRSRGYATLMAAIEVEPSMAPSRPQRHEAYLKKQRRKERLTNTQHVIEEVNDGKQFRCTRCGSLVPVVGADTDKWLEGKCVKLVREQASEFGAVSLGVQVGHQRAHPSHQLNYNEELGLHYCLKCGCIARENMRSLAMECGELKQMGKQNLSQIKKGLQPGTSKFARDWNRKKKEALG</sequence>
<dbReference type="InterPro" id="IPR036397">
    <property type="entry name" value="RNaseH_sf"/>
</dbReference>
<dbReference type="SUPFAM" id="SSF56219">
    <property type="entry name" value="DNase I-like"/>
    <property type="match status" value="1"/>
</dbReference>
<protein>
    <recommendedName>
        <fullName evidence="5">RNase H type-1 domain-containing protein</fullName>
    </recommendedName>
</protein>
<feature type="compositionally biased region" description="Basic residues" evidence="2">
    <location>
        <begin position="297"/>
        <end position="307"/>
    </location>
</feature>
<evidence type="ECO:0000313" key="3">
    <source>
        <dbReference type="EMBL" id="CAK0830207.1"/>
    </source>
</evidence>
<name>A0ABN9SDV8_9DINO</name>
<accession>A0ABN9SDV8</accession>
<dbReference type="EMBL" id="CAUYUJ010010769">
    <property type="protein sequence ID" value="CAK0830207.1"/>
    <property type="molecule type" value="Genomic_DNA"/>
</dbReference>
<dbReference type="Gene3D" id="3.30.420.10">
    <property type="entry name" value="Ribonuclease H-like superfamily/Ribonuclease H"/>
    <property type="match status" value="1"/>
</dbReference>
<feature type="region of interest" description="Disordered" evidence="2">
    <location>
        <begin position="286"/>
        <end position="307"/>
    </location>
</feature>
<evidence type="ECO:0008006" key="5">
    <source>
        <dbReference type="Google" id="ProtNLM"/>
    </source>
</evidence>
<organism evidence="3 4">
    <name type="scientific">Prorocentrum cordatum</name>
    <dbReference type="NCBI Taxonomy" id="2364126"/>
    <lineage>
        <taxon>Eukaryota</taxon>
        <taxon>Sar</taxon>
        <taxon>Alveolata</taxon>
        <taxon>Dinophyceae</taxon>
        <taxon>Prorocentrales</taxon>
        <taxon>Prorocentraceae</taxon>
        <taxon>Prorocentrum</taxon>
    </lineage>
</organism>
<feature type="non-terminal residue" evidence="3">
    <location>
        <position position="1"/>
    </location>
</feature>
<comment type="caution">
    <text evidence="3">The sequence shown here is derived from an EMBL/GenBank/DDBJ whole genome shotgun (WGS) entry which is preliminary data.</text>
</comment>
<dbReference type="InterPro" id="IPR036691">
    <property type="entry name" value="Endo/exonu/phosph_ase_sf"/>
</dbReference>
<feature type="coiled-coil region" evidence="1">
    <location>
        <begin position="226"/>
        <end position="272"/>
    </location>
</feature>
<gene>
    <name evidence="3" type="ORF">PCOR1329_LOCUS28915</name>
</gene>
<dbReference type="Gene3D" id="3.60.10.10">
    <property type="entry name" value="Endonuclease/exonuclease/phosphatase"/>
    <property type="match status" value="1"/>
</dbReference>
<dbReference type="Proteomes" id="UP001189429">
    <property type="component" value="Unassembled WGS sequence"/>
</dbReference>
<feature type="compositionally biased region" description="Basic and acidic residues" evidence="2">
    <location>
        <begin position="553"/>
        <end position="562"/>
    </location>
</feature>
<evidence type="ECO:0000313" key="4">
    <source>
        <dbReference type="Proteomes" id="UP001189429"/>
    </source>
</evidence>
<feature type="region of interest" description="Disordered" evidence="2">
    <location>
        <begin position="544"/>
        <end position="604"/>
    </location>
</feature>
<dbReference type="InterPro" id="IPR012337">
    <property type="entry name" value="RNaseH-like_sf"/>
</dbReference>
<reference evidence="3" key="1">
    <citation type="submission" date="2023-10" db="EMBL/GenBank/DDBJ databases">
        <authorList>
            <person name="Chen Y."/>
            <person name="Shah S."/>
            <person name="Dougan E. K."/>
            <person name="Thang M."/>
            <person name="Chan C."/>
        </authorList>
    </citation>
    <scope>NUCLEOTIDE SEQUENCE [LARGE SCALE GENOMIC DNA]</scope>
</reference>
<feature type="non-terminal residue" evidence="3">
    <location>
        <position position="1992"/>
    </location>
</feature>
<feature type="compositionally biased region" description="Low complexity" evidence="2">
    <location>
        <begin position="581"/>
        <end position="597"/>
    </location>
</feature>
<dbReference type="SUPFAM" id="SSF53098">
    <property type="entry name" value="Ribonuclease H-like"/>
    <property type="match status" value="1"/>
</dbReference>
<proteinExistence type="predicted"/>
<keyword evidence="1" id="KW-0175">Coiled coil</keyword>
<evidence type="ECO:0000256" key="1">
    <source>
        <dbReference type="SAM" id="Coils"/>
    </source>
</evidence>